<name>A0AAD9YR54_COLKA</name>
<dbReference type="SUPFAM" id="SSF52047">
    <property type="entry name" value="RNI-like"/>
    <property type="match status" value="1"/>
</dbReference>
<organism evidence="1 2">
    <name type="scientific">Colletotrichum kahawae</name>
    <name type="common">Coffee berry disease fungus</name>
    <dbReference type="NCBI Taxonomy" id="34407"/>
    <lineage>
        <taxon>Eukaryota</taxon>
        <taxon>Fungi</taxon>
        <taxon>Dikarya</taxon>
        <taxon>Ascomycota</taxon>
        <taxon>Pezizomycotina</taxon>
        <taxon>Sordariomycetes</taxon>
        <taxon>Hypocreomycetidae</taxon>
        <taxon>Glomerellales</taxon>
        <taxon>Glomerellaceae</taxon>
        <taxon>Colletotrichum</taxon>
        <taxon>Colletotrichum gloeosporioides species complex</taxon>
    </lineage>
</organism>
<dbReference type="EMBL" id="VYYT01000050">
    <property type="protein sequence ID" value="KAK2773996.1"/>
    <property type="molecule type" value="Genomic_DNA"/>
</dbReference>
<dbReference type="AlphaFoldDB" id="A0AAD9YR54"/>
<dbReference type="Gene3D" id="3.80.10.10">
    <property type="entry name" value="Ribonuclease Inhibitor"/>
    <property type="match status" value="1"/>
</dbReference>
<dbReference type="Proteomes" id="UP001281614">
    <property type="component" value="Unassembled WGS sequence"/>
</dbReference>
<protein>
    <submittedName>
        <fullName evidence="1">Uncharacterized protein</fullName>
    </submittedName>
</protein>
<keyword evidence="2" id="KW-1185">Reference proteome</keyword>
<comment type="caution">
    <text evidence="1">The sequence shown here is derived from an EMBL/GenBank/DDBJ whole genome shotgun (WGS) entry which is preliminary data.</text>
</comment>
<proteinExistence type="predicted"/>
<evidence type="ECO:0000313" key="1">
    <source>
        <dbReference type="EMBL" id="KAK2773996.1"/>
    </source>
</evidence>
<sequence>MEDLPASDDREAPETVTMERATQIMDLPDDLILCVLKVLCRHCDGQRGGSFQAERDSQKALVSFSKTCFSFHKLARPYLFHHVCFNYDYLEIRDRPWQGLKHERALFRLLRSLAGDHVPDPDALEAAGKRSLANGIDDLATSMKHLEVNLTPNLHMNSGRVGRVGKIWKSPGEDTFGFDWLPEILNRATKLEHLELHMELPLIQHAGFTRDMDRYGRSKYDSIKTLSLIYPADYHGVAERFHLRSMYMIFNRCSNLTTLEIHGIAGVGEQFIDETSGGDISHVTSKLKVLRLTNCTVVADDIEILIKGIKDLESFTLSRGELRRFQWIAERVLYFPDMLRSQVLPATMIAALIKLFSHSLRHLDLGPFEMKLWQTIWHADPPEFEAKTVENIRKATIPTLRSFKRLEHVQLAQDSILGVPNILPDPDGTRLVSMLPRTLKCLRLTHVNNNLADSLLKFAFAVADGEFPALKEVSLHGQDHLMERCRHGRRFRIELLLALERHWEFLNNNVLEKMKDILKGAGVKLSWEAMGSNHPAEGWPGNPMLQSLGMEPTPPWTEDEVAFYNFSRQRSDEIPWIQRKYALLGITDNLEKYDRRVMTLPVNNGREQLDELEGYTRPELNEDLDELD</sequence>
<reference evidence="1" key="1">
    <citation type="submission" date="2023-02" db="EMBL/GenBank/DDBJ databases">
        <title>Colletotrichum kahawae CIFC_Que2 genome sequencing and assembly.</title>
        <authorList>
            <person name="Baroncelli R."/>
        </authorList>
    </citation>
    <scope>NUCLEOTIDE SEQUENCE</scope>
    <source>
        <strain evidence="1">CIFC_Que2</strain>
    </source>
</reference>
<dbReference type="InterPro" id="IPR032675">
    <property type="entry name" value="LRR_dom_sf"/>
</dbReference>
<accession>A0AAD9YR54</accession>
<gene>
    <name evidence="1" type="ORF">CKAH01_13341</name>
</gene>
<evidence type="ECO:0000313" key="2">
    <source>
        <dbReference type="Proteomes" id="UP001281614"/>
    </source>
</evidence>